<protein>
    <submittedName>
        <fullName evidence="1">Uncharacterized protein</fullName>
    </submittedName>
</protein>
<evidence type="ECO:0000313" key="1">
    <source>
        <dbReference type="EMBL" id="CAG7581791.1"/>
    </source>
</evidence>
<accession>A0A8D9FQQ6</accession>
<sequence length="70" mass="8082">MKKPCRNACKECPYSKNNDTQNNRMFKKGVEKLTEIGVLEDKIHKCHMIETGWDKPTEKNVCVGSLNNKK</sequence>
<organism evidence="1">
    <name type="scientific">uncultured marine phage</name>
    <dbReference type="NCBI Taxonomy" id="707152"/>
    <lineage>
        <taxon>Viruses</taxon>
        <taxon>environmental samples</taxon>
    </lineage>
</organism>
<name>A0A8D9FQQ6_9VIRU</name>
<gene>
    <name evidence="1" type="ORF">SLAVMIC_01033</name>
</gene>
<proteinExistence type="predicted"/>
<reference evidence="1" key="1">
    <citation type="submission" date="2021-06" db="EMBL/GenBank/DDBJ databases">
        <authorList>
            <person name="Gannon L."/>
            <person name="Redgwell R T."/>
            <person name="Michniewski S."/>
            <person name="Harrison D C."/>
            <person name="Millard A."/>
        </authorList>
    </citation>
    <scope>NUCLEOTIDE SEQUENCE</scope>
</reference>
<dbReference type="EMBL" id="OU342829">
    <property type="protein sequence ID" value="CAG7581791.1"/>
    <property type="molecule type" value="Genomic_DNA"/>
</dbReference>